<sequence length="80" mass="8432">MSGDRLFQYVVGAVGTTIMVLVVIVFFDTLLASPAALQPGDPFYPVQQNLVETVATILPWLVPGAIGAAIVVVATLRDGF</sequence>
<reference evidence="2" key="2">
    <citation type="submission" date="2020-09" db="EMBL/GenBank/DDBJ databases">
        <authorList>
            <person name="Sun Q."/>
            <person name="Sedlacek I."/>
        </authorList>
    </citation>
    <scope>NUCLEOTIDE SEQUENCE</scope>
    <source>
        <strain evidence="2">CCM 7217</strain>
    </source>
</reference>
<feature type="transmembrane region" description="Helical" evidence="1">
    <location>
        <begin position="7"/>
        <end position="37"/>
    </location>
</feature>
<dbReference type="RefSeq" id="WP_188423314.1">
    <property type="nucleotide sequence ID" value="NZ_BMCI01000002.1"/>
</dbReference>
<dbReference type="AlphaFoldDB" id="A0A830DNN4"/>
<evidence type="ECO:0000256" key="1">
    <source>
        <dbReference type="SAM" id="Phobius"/>
    </source>
</evidence>
<gene>
    <name evidence="2" type="ORF">GCM10007209_09380</name>
</gene>
<accession>A0A830DNN4</accession>
<keyword evidence="1" id="KW-1133">Transmembrane helix</keyword>
<keyword evidence="1" id="KW-0472">Membrane</keyword>
<reference evidence="2" key="1">
    <citation type="journal article" date="2014" name="Int. J. Syst. Evol. Microbiol.">
        <title>Complete genome sequence of Corynebacterium casei LMG S-19264T (=DSM 44701T), isolated from a smear-ripened cheese.</title>
        <authorList>
            <consortium name="US DOE Joint Genome Institute (JGI-PGF)"/>
            <person name="Walter F."/>
            <person name="Albersmeier A."/>
            <person name="Kalinowski J."/>
            <person name="Ruckert C."/>
        </authorList>
    </citation>
    <scope>NUCLEOTIDE SEQUENCE</scope>
    <source>
        <strain evidence="2">CCM 7217</strain>
    </source>
</reference>
<organism evidence="2 3">
    <name type="scientific">Haloferax sulfurifontis</name>
    <dbReference type="NCBI Taxonomy" id="255616"/>
    <lineage>
        <taxon>Archaea</taxon>
        <taxon>Methanobacteriati</taxon>
        <taxon>Methanobacteriota</taxon>
        <taxon>Stenosarchaea group</taxon>
        <taxon>Halobacteria</taxon>
        <taxon>Halobacteriales</taxon>
        <taxon>Haloferacaceae</taxon>
        <taxon>Haloferax</taxon>
    </lineage>
</organism>
<evidence type="ECO:0000313" key="3">
    <source>
        <dbReference type="Proteomes" id="UP000646833"/>
    </source>
</evidence>
<keyword evidence="1" id="KW-0812">Transmembrane</keyword>
<comment type="caution">
    <text evidence="2">The sequence shown here is derived from an EMBL/GenBank/DDBJ whole genome shotgun (WGS) entry which is preliminary data.</text>
</comment>
<proteinExistence type="predicted"/>
<dbReference type="EMBL" id="BMCI01000002">
    <property type="protein sequence ID" value="GGC49830.1"/>
    <property type="molecule type" value="Genomic_DNA"/>
</dbReference>
<name>A0A830DNN4_9EURY</name>
<dbReference type="Proteomes" id="UP000646833">
    <property type="component" value="Unassembled WGS sequence"/>
</dbReference>
<evidence type="ECO:0000313" key="2">
    <source>
        <dbReference type="EMBL" id="GGC49830.1"/>
    </source>
</evidence>
<protein>
    <submittedName>
        <fullName evidence="2">Uncharacterized protein</fullName>
    </submittedName>
</protein>
<feature type="transmembrane region" description="Helical" evidence="1">
    <location>
        <begin position="57"/>
        <end position="76"/>
    </location>
</feature>